<dbReference type="Proteomes" id="UP000586918">
    <property type="component" value="Unassembled WGS sequence"/>
</dbReference>
<dbReference type="GO" id="GO:0003677">
    <property type="term" value="F:DNA binding"/>
    <property type="evidence" value="ECO:0007669"/>
    <property type="project" value="UniProtKB-KW"/>
</dbReference>
<feature type="compositionally biased region" description="Basic residues" evidence="6">
    <location>
        <begin position="201"/>
        <end position="211"/>
    </location>
</feature>
<dbReference type="GO" id="GO:0016987">
    <property type="term" value="F:sigma factor activity"/>
    <property type="evidence" value="ECO:0007669"/>
    <property type="project" value="UniProtKB-KW"/>
</dbReference>
<keyword evidence="4" id="KW-0238">DNA-binding</keyword>
<dbReference type="Gene3D" id="1.10.10.10">
    <property type="entry name" value="Winged helix-like DNA-binding domain superfamily/Winged helix DNA-binding domain"/>
    <property type="match status" value="1"/>
</dbReference>
<keyword evidence="2" id="KW-0805">Transcription regulation</keyword>
<dbReference type="InterPro" id="IPR007627">
    <property type="entry name" value="RNA_pol_sigma70_r2"/>
</dbReference>
<dbReference type="SUPFAM" id="SSF88946">
    <property type="entry name" value="Sigma2 domain of RNA polymerase sigma factors"/>
    <property type="match status" value="1"/>
</dbReference>
<dbReference type="InterPro" id="IPR039425">
    <property type="entry name" value="RNA_pol_sigma-70-like"/>
</dbReference>
<dbReference type="InterPro" id="IPR014284">
    <property type="entry name" value="RNA_pol_sigma-70_dom"/>
</dbReference>
<dbReference type="AlphaFoldDB" id="A0A848DK74"/>
<evidence type="ECO:0000256" key="6">
    <source>
        <dbReference type="SAM" id="MobiDB-lite"/>
    </source>
</evidence>
<dbReference type="InterPro" id="IPR036388">
    <property type="entry name" value="WH-like_DNA-bd_sf"/>
</dbReference>
<accession>A0A848DK74</accession>
<dbReference type="EMBL" id="JAAXKZ010000057">
    <property type="protein sequence ID" value="NMH93092.1"/>
    <property type="molecule type" value="Genomic_DNA"/>
</dbReference>
<evidence type="ECO:0000256" key="5">
    <source>
        <dbReference type="ARBA" id="ARBA00023163"/>
    </source>
</evidence>
<evidence type="ECO:0000256" key="4">
    <source>
        <dbReference type="ARBA" id="ARBA00023125"/>
    </source>
</evidence>
<dbReference type="NCBIfam" id="TIGR02937">
    <property type="entry name" value="sigma70-ECF"/>
    <property type="match status" value="1"/>
</dbReference>
<keyword evidence="3" id="KW-0731">Sigma factor</keyword>
<evidence type="ECO:0000256" key="3">
    <source>
        <dbReference type="ARBA" id="ARBA00023082"/>
    </source>
</evidence>
<dbReference type="PANTHER" id="PTHR43133:SF8">
    <property type="entry name" value="RNA POLYMERASE SIGMA FACTOR HI_1459-RELATED"/>
    <property type="match status" value="1"/>
</dbReference>
<reference evidence="8 9" key="1">
    <citation type="submission" date="2020-04" db="EMBL/GenBank/DDBJ databases">
        <authorList>
            <person name="Klaysubun C."/>
            <person name="Duangmal K."/>
            <person name="Lipun K."/>
        </authorList>
    </citation>
    <scope>NUCLEOTIDE SEQUENCE [LARGE SCALE GENOMIC DNA]</scope>
    <source>
        <strain evidence="8 9">DSM 45300</strain>
    </source>
</reference>
<feature type="domain" description="RNA polymerase sigma-70 region 2" evidence="7">
    <location>
        <begin position="38"/>
        <end position="103"/>
    </location>
</feature>
<evidence type="ECO:0000313" key="8">
    <source>
        <dbReference type="EMBL" id="NMH93092.1"/>
    </source>
</evidence>
<dbReference type="RefSeq" id="WP_169413794.1">
    <property type="nucleotide sequence ID" value="NZ_JAAXKZ010000057.1"/>
</dbReference>
<proteinExistence type="inferred from homology"/>
<dbReference type="PANTHER" id="PTHR43133">
    <property type="entry name" value="RNA POLYMERASE ECF-TYPE SIGMA FACTO"/>
    <property type="match status" value="1"/>
</dbReference>
<evidence type="ECO:0000256" key="2">
    <source>
        <dbReference type="ARBA" id="ARBA00023015"/>
    </source>
</evidence>
<name>A0A848DK74_9PSEU</name>
<organism evidence="8 9">
    <name type="scientific">Pseudonocardia bannensis</name>
    <dbReference type="NCBI Taxonomy" id="630973"/>
    <lineage>
        <taxon>Bacteria</taxon>
        <taxon>Bacillati</taxon>
        <taxon>Actinomycetota</taxon>
        <taxon>Actinomycetes</taxon>
        <taxon>Pseudonocardiales</taxon>
        <taxon>Pseudonocardiaceae</taxon>
        <taxon>Pseudonocardia</taxon>
    </lineage>
</organism>
<protein>
    <submittedName>
        <fullName evidence="8">Sigma-70 family RNA polymerase sigma factor</fullName>
    </submittedName>
</protein>
<comment type="similarity">
    <text evidence="1">Belongs to the sigma-70 factor family. ECF subfamily.</text>
</comment>
<evidence type="ECO:0000313" key="9">
    <source>
        <dbReference type="Proteomes" id="UP000586918"/>
    </source>
</evidence>
<gene>
    <name evidence="8" type="ORF">HF519_16225</name>
</gene>
<dbReference type="InterPro" id="IPR013324">
    <property type="entry name" value="RNA_pol_sigma_r3/r4-like"/>
</dbReference>
<dbReference type="GO" id="GO:0006352">
    <property type="term" value="P:DNA-templated transcription initiation"/>
    <property type="evidence" value="ECO:0007669"/>
    <property type="project" value="InterPro"/>
</dbReference>
<dbReference type="SUPFAM" id="SSF88659">
    <property type="entry name" value="Sigma3 and sigma4 domains of RNA polymerase sigma factors"/>
    <property type="match status" value="1"/>
</dbReference>
<comment type="caution">
    <text evidence="8">The sequence shown here is derived from an EMBL/GenBank/DDBJ whole genome shotgun (WGS) entry which is preliminary data.</text>
</comment>
<evidence type="ECO:0000256" key="1">
    <source>
        <dbReference type="ARBA" id="ARBA00010641"/>
    </source>
</evidence>
<feature type="region of interest" description="Disordered" evidence="6">
    <location>
        <begin position="190"/>
        <end position="211"/>
    </location>
</feature>
<dbReference type="Pfam" id="PF04542">
    <property type="entry name" value="Sigma70_r2"/>
    <property type="match status" value="1"/>
</dbReference>
<keyword evidence="5" id="KW-0804">Transcription</keyword>
<evidence type="ECO:0000259" key="7">
    <source>
        <dbReference type="Pfam" id="PF04542"/>
    </source>
</evidence>
<sequence>MPVLTPPPAATAPPQARPVTDLLEAAGRGDQDAWTEVVRRYSNLVTAVVRSFRLQEADARDAEQRTWLRLMENHDRIRDPGRLGGWLATTGARECLRILRDARGLVAASDVDTVPDPRTDIEQQVIDADTAARLWGFVTLLPPRRRAVVRALFADEPAPYADIARATGIPIGSLGPTRARVLHQLRLMLDDPARPNGRSERLHHRRRPASR</sequence>
<feature type="compositionally biased region" description="Basic and acidic residues" evidence="6">
    <location>
        <begin position="190"/>
        <end position="200"/>
    </location>
</feature>
<keyword evidence="9" id="KW-1185">Reference proteome</keyword>
<dbReference type="Gene3D" id="1.10.1740.10">
    <property type="match status" value="1"/>
</dbReference>
<dbReference type="InterPro" id="IPR013325">
    <property type="entry name" value="RNA_pol_sigma_r2"/>
</dbReference>